<accession>A0AAV4AFH3</accession>
<dbReference type="GO" id="GO:0004867">
    <property type="term" value="F:serine-type endopeptidase inhibitor activity"/>
    <property type="evidence" value="ECO:0007669"/>
    <property type="project" value="UniProtKB-KW"/>
</dbReference>
<keyword evidence="6" id="KW-1185">Reference proteome</keyword>
<dbReference type="AlphaFoldDB" id="A0AAV4AFH3"/>
<dbReference type="Proteomes" id="UP000735302">
    <property type="component" value="Unassembled WGS sequence"/>
</dbReference>
<dbReference type="InterPro" id="IPR002223">
    <property type="entry name" value="Kunitz_BPTI"/>
</dbReference>
<evidence type="ECO:0000259" key="4">
    <source>
        <dbReference type="PROSITE" id="PS50279"/>
    </source>
</evidence>
<dbReference type="PANTHER" id="PTHR47247">
    <property type="entry name" value="KUNITZ-TYPE PROTEASE INHIBITOR 2"/>
    <property type="match status" value="1"/>
</dbReference>
<proteinExistence type="predicted"/>
<evidence type="ECO:0000256" key="3">
    <source>
        <dbReference type="ARBA" id="ARBA00023157"/>
    </source>
</evidence>
<dbReference type="InterPro" id="IPR020901">
    <property type="entry name" value="Prtase_inh_Kunz-CS"/>
</dbReference>
<dbReference type="PANTHER" id="PTHR47247:SF1">
    <property type="entry name" value="KUNITZ-TYPE PROTEASE INHIBITOR 2"/>
    <property type="match status" value="1"/>
</dbReference>
<dbReference type="PROSITE" id="PS50279">
    <property type="entry name" value="BPTI_KUNITZ_2"/>
    <property type="match status" value="1"/>
</dbReference>
<name>A0AAV4AFH3_9GAST</name>
<evidence type="ECO:0000256" key="2">
    <source>
        <dbReference type="ARBA" id="ARBA00022900"/>
    </source>
</evidence>
<feature type="domain" description="BPTI/Kunitz inhibitor" evidence="4">
    <location>
        <begin position="97"/>
        <end position="147"/>
    </location>
</feature>
<dbReference type="SUPFAM" id="SSF57362">
    <property type="entry name" value="BPTI-like"/>
    <property type="match status" value="1"/>
</dbReference>
<keyword evidence="2 5" id="KW-0722">Serine protease inhibitor</keyword>
<evidence type="ECO:0000313" key="5">
    <source>
        <dbReference type="EMBL" id="GFO05523.1"/>
    </source>
</evidence>
<protein>
    <submittedName>
        <fullName evidence="5">Kunitz-type serine protease inhibitor nigrescinin-2</fullName>
    </submittedName>
</protein>
<organism evidence="5 6">
    <name type="scientific">Plakobranchus ocellatus</name>
    <dbReference type="NCBI Taxonomy" id="259542"/>
    <lineage>
        <taxon>Eukaryota</taxon>
        <taxon>Metazoa</taxon>
        <taxon>Spiralia</taxon>
        <taxon>Lophotrochozoa</taxon>
        <taxon>Mollusca</taxon>
        <taxon>Gastropoda</taxon>
        <taxon>Heterobranchia</taxon>
        <taxon>Euthyneura</taxon>
        <taxon>Panpulmonata</taxon>
        <taxon>Sacoglossa</taxon>
        <taxon>Placobranchoidea</taxon>
        <taxon>Plakobranchidae</taxon>
        <taxon>Plakobranchus</taxon>
    </lineage>
</organism>
<dbReference type="PRINTS" id="PR00759">
    <property type="entry name" value="BASICPTASE"/>
</dbReference>
<reference evidence="5 6" key="1">
    <citation type="journal article" date="2021" name="Elife">
        <title>Chloroplast acquisition without the gene transfer in kleptoplastic sea slugs, Plakobranchus ocellatus.</title>
        <authorList>
            <person name="Maeda T."/>
            <person name="Takahashi S."/>
            <person name="Yoshida T."/>
            <person name="Shimamura S."/>
            <person name="Takaki Y."/>
            <person name="Nagai Y."/>
            <person name="Toyoda A."/>
            <person name="Suzuki Y."/>
            <person name="Arimoto A."/>
            <person name="Ishii H."/>
            <person name="Satoh N."/>
            <person name="Nishiyama T."/>
            <person name="Hasebe M."/>
            <person name="Maruyama T."/>
            <person name="Minagawa J."/>
            <person name="Obokata J."/>
            <person name="Shigenobu S."/>
        </authorList>
    </citation>
    <scope>NUCLEOTIDE SEQUENCE [LARGE SCALE GENOMIC DNA]</scope>
</reference>
<dbReference type="Gene3D" id="4.10.410.10">
    <property type="entry name" value="Pancreatic trypsin inhibitor Kunitz domain"/>
    <property type="match status" value="1"/>
</dbReference>
<gene>
    <name evidence="5" type="ORF">PoB_003202800</name>
</gene>
<evidence type="ECO:0000313" key="6">
    <source>
        <dbReference type="Proteomes" id="UP000735302"/>
    </source>
</evidence>
<dbReference type="Pfam" id="PF00014">
    <property type="entry name" value="Kunitz_BPTI"/>
    <property type="match status" value="1"/>
</dbReference>
<dbReference type="SMART" id="SM00131">
    <property type="entry name" value="KU"/>
    <property type="match status" value="1"/>
</dbReference>
<dbReference type="InterPro" id="IPR036880">
    <property type="entry name" value="Kunitz_BPTI_sf"/>
</dbReference>
<comment type="caution">
    <text evidence="5">The sequence shown here is derived from an EMBL/GenBank/DDBJ whole genome shotgun (WGS) entry which is preliminary data.</text>
</comment>
<keyword evidence="3" id="KW-1015">Disulfide bond</keyword>
<dbReference type="FunFam" id="4.10.410.10:FF:000006">
    <property type="entry name" value="Serine peptidase inhibitor, Kunitz type 1"/>
    <property type="match status" value="1"/>
</dbReference>
<evidence type="ECO:0000256" key="1">
    <source>
        <dbReference type="ARBA" id="ARBA00022690"/>
    </source>
</evidence>
<sequence>MVQGAEWCRVQNGAEGCRRVQGAEWCRMVQKGAEWCRMVQKGAGCRMVQNGAEGCRVQNDVTKVNENLSNLAFVILSNIILHPDDVRVGQKQYSDYCVLPPETGPCKGLFHKVYFDAKDATCKDFVYGGCLGNKNNFATARECMEACSDVPIAVPAVG</sequence>
<dbReference type="PROSITE" id="PS00280">
    <property type="entry name" value="BPTI_KUNITZ_1"/>
    <property type="match status" value="1"/>
</dbReference>
<dbReference type="EMBL" id="BLXT01003748">
    <property type="protein sequence ID" value="GFO05523.1"/>
    <property type="molecule type" value="Genomic_DNA"/>
</dbReference>
<keyword evidence="1 5" id="KW-0646">Protease inhibitor</keyword>